<keyword evidence="4" id="KW-1185">Reference proteome</keyword>
<proteinExistence type="predicted"/>
<feature type="domain" description="Nuclear pore complex protein NUP96 C-terminal" evidence="2">
    <location>
        <begin position="411"/>
        <end position="686"/>
    </location>
</feature>
<evidence type="ECO:0000256" key="1">
    <source>
        <dbReference type="SAM" id="MobiDB-lite"/>
    </source>
</evidence>
<name>A0AA39KEY3_9AGAR</name>
<dbReference type="AlphaFoldDB" id="A0AA39KEY3"/>
<evidence type="ECO:0000259" key="2">
    <source>
        <dbReference type="Pfam" id="PF12110"/>
    </source>
</evidence>
<reference evidence="3" key="1">
    <citation type="submission" date="2023-06" db="EMBL/GenBank/DDBJ databases">
        <authorList>
            <consortium name="Lawrence Berkeley National Laboratory"/>
            <person name="Ahrendt S."/>
            <person name="Sahu N."/>
            <person name="Indic B."/>
            <person name="Wong-Bajracharya J."/>
            <person name="Merenyi Z."/>
            <person name="Ke H.-M."/>
            <person name="Monk M."/>
            <person name="Kocsube S."/>
            <person name="Drula E."/>
            <person name="Lipzen A."/>
            <person name="Balint B."/>
            <person name="Henrissat B."/>
            <person name="Andreopoulos B."/>
            <person name="Martin F.M."/>
            <person name="Harder C.B."/>
            <person name="Rigling D."/>
            <person name="Ford K.L."/>
            <person name="Foster G.D."/>
            <person name="Pangilinan J."/>
            <person name="Papanicolaou A."/>
            <person name="Barry K."/>
            <person name="LaButti K."/>
            <person name="Viragh M."/>
            <person name="Koriabine M."/>
            <person name="Yan M."/>
            <person name="Riley R."/>
            <person name="Champramary S."/>
            <person name="Plett K.L."/>
            <person name="Tsai I.J."/>
            <person name="Slot J."/>
            <person name="Sipos G."/>
            <person name="Plett J."/>
            <person name="Nagy L.G."/>
            <person name="Grigoriev I.V."/>
        </authorList>
    </citation>
    <scope>NUCLEOTIDE SEQUENCE</scope>
    <source>
        <strain evidence="3">ICMP 16352</strain>
    </source>
</reference>
<feature type="compositionally biased region" description="Acidic residues" evidence="1">
    <location>
        <begin position="33"/>
        <end position="43"/>
    </location>
</feature>
<feature type="compositionally biased region" description="Acidic residues" evidence="1">
    <location>
        <begin position="62"/>
        <end position="88"/>
    </location>
</feature>
<comment type="caution">
    <text evidence="3">The sequence shown here is derived from an EMBL/GenBank/DDBJ whole genome shotgun (WGS) entry which is preliminary data.</text>
</comment>
<evidence type="ECO:0000313" key="4">
    <source>
        <dbReference type="Proteomes" id="UP001175227"/>
    </source>
</evidence>
<dbReference type="Gene3D" id="1.25.40.690">
    <property type="match status" value="1"/>
</dbReference>
<gene>
    <name evidence="3" type="ORF">IW261DRAFT_1536167</name>
</gene>
<dbReference type="Proteomes" id="UP001175227">
    <property type="component" value="Unassembled WGS sequence"/>
</dbReference>
<feature type="compositionally biased region" description="Acidic residues" evidence="1">
    <location>
        <begin position="112"/>
        <end position="122"/>
    </location>
</feature>
<sequence length="854" mass="95455">MFLSVPRGRKWLNFGQLSWSLLQVMARFRAFSSDDDSSSDDEPSVAPINEKARQPFAVHSDDDMDEEEEEEEEEAEDEEEEEENDAESTDSGSSEMLEEDLIAPRRRKEALVEDEDGEYQEVGDDRPPLPTAPSRLDLDAQRMHVMQTSFFRMPEEAESIRAMMQDVPQPALRVHNTLNRKHSRDSDGDGPRFESRERVSFAHDIEPPAYRPSRKYAKVASSSSIFGGHEDASVDAGLAFGRSFRVGWGPGGTLVHLGSLVGPASTLKSTSNSSTIYNTQVPLFSKPASLHSLSSQELTTKLLQHHLSHSPITRDDAGIPFADPTSPNLHFASFASLFPTTDHSYEATLFRLGQALFDPLDLRLGPDITVDIKNRVSGLARKTALTAWLEHTVAPTVDAALRVPGTSATARVWALLTGNQVERACEAAMDAGYVKLATLVSQAGGEFDFREDVREQIELWRTEHVDVHIDEYVKRVYRLLAGLADSTDLDWKRIFGMHLWFNEPIDAPIAEIFRAFERSVTSLPTTKDGRPDGLFSILRLFADPACSLTRVLDPASFGSSRVDYTLPWHLYIILSRCMRVRDFSDRDDPRNVEDIGGLEDEGERVDGHSPTADLMTSMYAGQLEQLGLIQEAAFVLLHIEGSAGREKAVKDLLTRSAHLLDDWMVRGLVGSLKLPMTWVQEAQAIYALYQNSSFEAYELYLSARLYNPAHDIAVAELAPEAVLRKDLELLKTMFGRFQGHAVDGWSTRGKLFMDYANVLTRLPELYDDESTSVEKTEEIETLTRTGARLVGLLPDVLDGRHKEALSMMLDALVKMVDKEKPGALTQLHHIDGTTRIQHVRATGVKRFLKSIQVN</sequence>
<evidence type="ECO:0000313" key="3">
    <source>
        <dbReference type="EMBL" id="KAK0459929.1"/>
    </source>
</evidence>
<dbReference type="Pfam" id="PF12110">
    <property type="entry name" value="Nup96"/>
    <property type="match status" value="1"/>
</dbReference>
<protein>
    <submittedName>
        <fullName evidence="3">Nuclear protein 96-domain-containing protein</fullName>
    </submittedName>
</protein>
<feature type="region of interest" description="Disordered" evidence="1">
    <location>
        <begin position="32"/>
        <end position="135"/>
    </location>
</feature>
<dbReference type="InterPro" id="IPR021967">
    <property type="entry name" value="Nup98_C"/>
</dbReference>
<accession>A0AA39KEY3</accession>
<organism evidence="3 4">
    <name type="scientific">Armillaria novae-zelandiae</name>
    <dbReference type="NCBI Taxonomy" id="153914"/>
    <lineage>
        <taxon>Eukaryota</taxon>
        <taxon>Fungi</taxon>
        <taxon>Dikarya</taxon>
        <taxon>Basidiomycota</taxon>
        <taxon>Agaricomycotina</taxon>
        <taxon>Agaricomycetes</taxon>
        <taxon>Agaricomycetidae</taxon>
        <taxon>Agaricales</taxon>
        <taxon>Marasmiineae</taxon>
        <taxon>Physalacriaceae</taxon>
        <taxon>Armillaria</taxon>
    </lineage>
</organism>
<dbReference type="EMBL" id="JAUEPR010000196">
    <property type="protein sequence ID" value="KAK0459929.1"/>
    <property type="molecule type" value="Genomic_DNA"/>
</dbReference>